<dbReference type="SUPFAM" id="SSF55874">
    <property type="entry name" value="ATPase domain of HSP90 chaperone/DNA topoisomerase II/histidine kinase"/>
    <property type="match status" value="1"/>
</dbReference>
<evidence type="ECO:0000313" key="7">
    <source>
        <dbReference type="EMBL" id="MFL9844624.1"/>
    </source>
</evidence>
<keyword evidence="8" id="KW-1185">Reference proteome</keyword>
<sequence>MNSLLKRQVKKFLNTEDGGMELFLEAVNQSYADYNDQIALLQRAMKLSSDELFAANQKLIKEAESLKEVNHNLEFILNSMRHEKDAARDDKFNATAYIKEQSAKIVEINHQRETLLASLEKQNEELNEYAHVVSHDLKSPLRNINTLINWIFEDKETKLSPDSKDLLDKTLFNMERMDLLVKGILEYSSIDRLESENRVIDFNYVVDEIKQTIALPENITLTVKTSMPKLYGNFYRYRQLLQNLIDNAIKFNDKECGYIEVGCQELTDDYKFYVKDNGVGIPDAYFHKIFKIFTRLDNTDQSSGIGLSIVKKILNFYGGKIWLESVLGEGTTFYFTLPKKAQNPLWQKPEMQVVKGLMCSPTDNGNSPHKETA</sequence>
<dbReference type="InterPro" id="IPR050351">
    <property type="entry name" value="BphY/WalK/GraS-like"/>
</dbReference>
<accession>A0ABW8YX26</accession>
<organism evidence="7 8">
    <name type="scientific">Flavobacterium rhizosphaerae</name>
    <dbReference type="NCBI Taxonomy" id="3163298"/>
    <lineage>
        <taxon>Bacteria</taxon>
        <taxon>Pseudomonadati</taxon>
        <taxon>Bacteroidota</taxon>
        <taxon>Flavobacteriia</taxon>
        <taxon>Flavobacteriales</taxon>
        <taxon>Flavobacteriaceae</taxon>
        <taxon>Flavobacterium</taxon>
    </lineage>
</organism>
<dbReference type="RefSeq" id="WP_408084877.1">
    <property type="nucleotide sequence ID" value="NZ_JBELPZ010000008.1"/>
</dbReference>
<dbReference type="SUPFAM" id="SSF47384">
    <property type="entry name" value="Homodimeric domain of signal transducing histidine kinase"/>
    <property type="match status" value="1"/>
</dbReference>
<dbReference type="InterPro" id="IPR003661">
    <property type="entry name" value="HisK_dim/P_dom"/>
</dbReference>
<dbReference type="Pfam" id="PF00512">
    <property type="entry name" value="HisKA"/>
    <property type="match status" value="1"/>
</dbReference>
<evidence type="ECO:0000256" key="2">
    <source>
        <dbReference type="ARBA" id="ARBA00012438"/>
    </source>
</evidence>
<keyword evidence="4" id="KW-0808">Transferase</keyword>
<proteinExistence type="predicted"/>
<keyword evidence="5" id="KW-0418">Kinase</keyword>
<dbReference type="GO" id="GO:0005524">
    <property type="term" value="F:ATP binding"/>
    <property type="evidence" value="ECO:0007669"/>
    <property type="project" value="UniProtKB-KW"/>
</dbReference>
<dbReference type="PRINTS" id="PR00344">
    <property type="entry name" value="BCTRLSENSOR"/>
</dbReference>
<keyword evidence="3" id="KW-0597">Phosphoprotein</keyword>
<dbReference type="Pfam" id="PF02518">
    <property type="entry name" value="HATPase_c"/>
    <property type="match status" value="1"/>
</dbReference>
<evidence type="ECO:0000256" key="4">
    <source>
        <dbReference type="ARBA" id="ARBA00022679"/>
    </source>
</evidence>
<dbReference type="InterPro" id="IPR004358">
    <property type="entry name" value="Sig_transdc_His_kin-like_C"/>
</dbReference>
<dbReference type="InterPro" id="IPR036890">
    <property type="entry name" value="HATPase_C_sf"/>
</dbReference>
<dbReference type="SMART" id="SM00388">
    <property type="entry name" value="HisKA"/>
    <property type="match status" value="1"/>
</dbReference>
<protein>
    <recommendedName>
        <fullName evidence="2">histidine kinase</fullName>
        <ecNumber evidence="2">2.7.13.3</ecNumber>
    </recommendedName>
</protein>
<gene>
    <name evidence="7" type="ORF">ABS766_09350</name>
</gene>
<name>A0ABW8YX26_9FLAO</name>
<evidence type="ECO:0000256" key="1">
    <source>
        <dbReference type="ARBA" id="ARBA00000085"/>
    </source>
</evidence>
<dbReference type="InterPro" id="IPR003594">
    <property type="entry name" value="HATPase_dom"/>
</dbReference>
<dbReference type="PROSITE" id="PS50109">
    <property type="entry name" value="HIS_KIN"/>
    <property type="match status" value="1"/>
</dbReference>
<dbReference type="EMBL" id="JBELPZ010000008">
    <property type="protein sequence ID" value="MFL9844624.1"/>
    <property type="molecule type" value="Genomic_DNA"/>
</dbReference>
<evidence type="ECO:0000259" key="6">
    <source>
        <dbReference type="PROSITE" id="PS50109"/>
    </source>
</evidence>
<dbReference type="SMART" id="SM00387">
    <property type="entry name" value="HATPase_c"/>
    <property type="match status" value="1"/>
</dbReference>
<comment type="catalytic activity">
    <reaction evidence="1">
        <text>ATP + protein L-histidine = ADP + protein N-phospho-L-histidine.</text>
        <dbReference type="EC" id="2.7.13.3"/>
    </reaction>
</comment>
<evidence type="ECO:0000313" key="8">
    <source>
        <dbReference type="Proteomes" id="UP001629156"/>
    </source>
</evidence>
<keyword evidence="7" id="KW-0547">Nucleotide-binding</keyword>
<dbReference type="Gene3D" id="1.10.287.130">
    <property type="match status" value="1"/>
</dbReference>
<dbReference type="CDD" id="cd00082">
    <property type="entry name" value="HisKA"/>
    <property type="match status" value="1"/>
</dbReference>
<evidence type="ECO:0000256" key="5">
    <source>
        <dbReference type="ARBA" id="ARBA00022777"/>
    </source>
</evidence>
<feature type="domain" description="Histidine kinase" evidence="6">
    <location>
        <begin position="132"/>
        <end position="341"/>
    </location>
</feature>
<dbReference type="InterPro" id="IPR036097">
    <property type="entry name" value="HisK_dim/P_sf"/>
</dbReference>
<reference evidence="7 8" key="1">
    <citation type="submission" date="2024-06" db="EMBL/GenBank/DDBJ databases">
        <authorList>
            <person name="Kaempfer P."/>
            <person name="Viver T."/>
        </authorList>
    </citation>
    <scope>NUCLEOTIDE SEQUENCE [LARGE SCALE GENOMIC DNA]</scope>
    <source>
        <strain evidence="7 8">ST-119</strain>
    </source>
</reference>
<keyword evidence="7" id="KW-0067">ATP-binding</keyword>
<evidence type="ECO:0000256" key="3">
    <source>
        <dbReference type="ARBA" id="ARBA00022553"/>
    </source>
</evidence>
<comment type="caution">
    <text evidence="7">The sequence shown here is derived from an EMBL/GenBank/DDBJ whole genome shotgun (WGS) entry which is preliminary data.</text>
</comment>
<dbReference type="InterPro" id="IPR005467">
    <property type="entry name" value="His_kinase_dom"/>
</dbReference>
<dbReference type="Proteomes" id="UP001629156">
    <property type="component" value="Unassembled WGS sequence"/>
</dbReference>
<dbReference type="EC" id="2.7.13.3" evidence="2"/>
<dbReference type="PANTHER" id="PTHR42878">
    <property type="entry name" value="TWO-COMPONENT HISTIDINE KINASE"/>
    <property type="match status" value="1"/>
</dbReference>
<dbReference type="PANTHER" id="PTHR42878:SF15">
    <property type="entry name" value="BACTERIOPHYTOCHROME"/>
    <property type="match status" value="1"/>
</dbReference>
<dbReference type="Gene3D" id="3.30.565.10">
    <property type="entry name" value="Histidine kinase-like ATPase, C-terminal domain"/>
    <property type="match status" value="1"/>
</dbReference>